<protein>
    <submittedName>
        <fullName evidence="2">Uncharacterized protein</fullName>
    </submittedName>
</protein>
<gene>
    <name evidence="2" type="ORF">Micbo1qcDRAFT_178303</name>
</gene>
<name>A0A136ITE6_9PEZI</name>
<evidence type="ECO:0000256" key="1">
    <source>
        <dbReference type="SAM" id="SignalP"/>
    </source>
</evidence>
<sequence length="147" mass="16080">MALVFCLIAIVVLLLCTICLCGSGCAQLYPDVDVGNLWPNGLAASEMANRVLLDPLAAGGSHAMAHYVLSSATSSPVRRLYHVETGLRIWVDLRRKYPQGRGYEHLKLIDDNIRYGFELLRIARELLSGRDKTVQAISLAATQASLP</sequence>
<dbReference type="AlphaFoldDB" id="A0A136ITE6"/>
<evidence type="ECO:0000313" key="2">
    <source>
        <dbReference type="EMBL" id="KXJ88145.1"/>
    </source>
</evidence>
<feature type="signal peptide" evidence="1">
    <location>
        <begin position="1"/>
        <end position="21"/>
    </location>
</feature>
<keyword evidence="1" id="KW-0732">Signal</keyword>
<evidence type="ECO:0000313" key="3">
    <source>
        <dbReference type="Proteomes" id="UP000070501"/>
    </source>
</evidence>
<organism evidence="2 3">
    <name type="scientific">Microdochium bolleyi</name>
    <dbReference type="NCBI Taxonomy" id="196109"/>
    <lineage>
        <taxon>Eukaryota</taxon>
        <taxon>Fungi</taxon>
        <taxon>Dikarya</taxon>
        <taxon>Ascomycota</taxon>
        <taxon>Pezizomycotina</taxon>
        <taxon>Sordariomycetes</taxon>
        <taxon>Xylariomycetidae</taxon>
        <taxon>Xylariales</taxon>
        <taxon>Microdochiaceae</taxon>
        <taxon>Microdochium</taxon>
    </lineage>
</organism>
<proteinExistence type="predicted"/>
<accession>A0A136ITE6</accession>
<keyword evidence="3" id="KW-1185">Reference proteome</keyword>
<reference evidence="3" key="1">
    <citation type="submission" date="2016-02" db="EMBL/GenBank/DDBJ databases">
        <title>Draft genome sequence of Microdochium bolleyi, a fungal endophyte of beachgrass.</title>
        <authorList>
            <consortium name="DOE Joint Genome Institute"/>
            <person name="David A.S."/>
            <person name="May G."/>
            <person name="Haridas S."/>
            <person name="Lim J."/>
            <person name="Wang M."/>
            <person name="Labutti K."/>
            <person name="Lipzen A."/>
            <person name="Barry K."/>
            <person name="Grigoriev I.V."/>
        </authorList>
    </citation>
    <scope>NUCLEOTIDE SEQUENCE [LARGE SCALE GENOMIC DNA]</scope>
    <source>
        <strain evidence="3">J235TASD1</strain>
    </source>
</reference>
<dbReference type="EMBL" id="KQ964259">
    <property type="protein sequence ID" value="KXJ88145.1"/>
    <property type="molecule type" value="Genomic_DNA"/>
</dbReference>
<dbReference type="Proteomes" id="UP000070501">
    <property type="component" value="Unassembled WGS sequence"/>
</dbReference>
<dbReference type="InParanoid" id="A0A136ITE6"/>
<feature type="chain" id="PRO_5007293091" evidence="1">
    <location>
        <begin position="22"/>
        <end position="147"/>
    </location>
</feature>